<organism evidence="5 6">
    <name type="scientific">Blautia faecicola</name>
    <dbReference type="NCBI Taxonomy" id="2509240"/>
    <lineage>
        <taxon>Bacteria</taxon>
        <taxon>Bacillati</taxon>
        <taxon>Bacillota</taxon>
        <taxon>Clostridia</taxon>
        <taxon>Lachnospirales</taxon>
        <taxon>Lachnospiraceae</taxon>
        <taxon>Blautia</taxon>
    </lineage>
</organism>
<dbReference type="RefSeq" id="WP_106492574.1">
    <property type="nucleotide sequence ID" value="NZ_JBGKFY010000002.1"/>
</dbReference>
<proteinExistence type="inferred from homology"/>
<comment type="similarity">
    <text evidence="1">Belongs to the acyl coenzyme A hydrolase family.</text>
</comment>
<dbReference type="Gene3D" id="3.10.129.10">
    <property type="entry name" value="Hotdog Thioesterase"/>
    <property type="match status" value="1"/>
</dbReference>
<dbReference type="PANTHER" id="PTHR11049">
    <property type="entry name" value="ACYL COENZYME A THIOESTER HYDROLASE"/>
    <property type="match status" value="1"/>
</dbReference>
<dbReference type="CDD" id="cd03442">
    <property type="entry name" value="BFIT_BACH"/>
    <property type="match status" value="1"/>
</dbReference>
<dbReference type="GO" id="GO:0005737">
    <property type="term" value="C:cytoplasm"/>
    <property type="evidence" value="ECO:0007669"/>
    <property type="project" value="TreeGrafter"/>
</dbReference>
<evidence type="ECO:0000313" key="5">
    <source>
        <dbReference type="EMBL" id="RXS74925.1"/>
    </source>
</evidence>
<dbReference type="InterPro" id="IPR006683">
    <property type="entry name" value="Thioestr_dom"/>
</dbReference>
<evidence type="ECO:0000256" key="2">
    <source>
        <dbReference type="ARBA" id="ARBA00022801"/>
    </source>
</evidence>
<dbReference type="InterPro" id="IPR040170">
    <property type="entry name" value="Cytosol_ACT"/>
</dbReference>
<name>A0A4V1NRU0_9FIRM</name>
<protein>
    <submittedName>
        <fullName evidence="5">Acyl-CoA thioesterase</fullName>
    </submittedName>
</protein>
<reference evidence="5 6" key="1">
    <citation type="submission" date="2019-01" db="EMBL/GenBank/DDBJ databases">
        <title>Blautia sp. nov. KGMB01111 isolated human feces.</title>
        <authorList>
            <person name="Park J.-E."/>
            <person name="Kim J.-S."/>
            <person name="Park S.-H."/>
        </authorList>
    </citation>
    <scope>NUCLEOTIDE SEQUENCE [LARGE SCALE GENOMIC DNA]</scope>
    <source>
        <strain evidence="5 6">KGMB01111</strain>
    </source>
</reference>
<dbReference type="PROSITE" id="PS51770">
    <property type="entry name" value="HOTDOG_ACOT"/>
    <property type="match status" value="1"/>
</dbReference>
<evidence type="ECO:0000313" key="6">
    <source>
        <dbReference type="Proteomes" id="UP000290106"/>
    </source>
</evidence>
<gene>
    <name evidence="5" type="ORF">ETP43_06610</name>
</gene>
<dbReference type="Pfam" id="PF03061">
    <property type="entry name" value="4HBT"/>
    <property type="match status" value="1"/>
</dbReference>
<dbReference type="OrthoDB" id="9791628at2"/>
<evidence type="ECO:0000256" key="1">
    <source>
        <dbReference type="ARBA" id="ARBA00010458"/>
    </source>
</evidence>
<dbReference type="GO" id="GO:0006637">
    <property type="term" value="P:acyl-CoA metabolic process"/>
    <property type="evidence" value="ECO:0007669"/>
    <property type="project" value="TreeGrafter"/>
</dbReference>
<keyword evidence="6" id="KW-1185">Reference proteome</keyword>
<evidence type="ECO:0000256" key="3">
    <source>
        <dbReference type="PROSITE-ProRule" id="PRU01106"/>
    </source>
</evidence>
<keyword evidence="2 3" id="KW-0378">Hydrolase</keyword>
<feature type="domain" description="HotDog ACOT-type" evidence="4">
    <location>
        <begin position="12"/>
        <end position="123"/>
    </location>
</feature>
<dbReference type="EMBL" id="SDKC01000001">
    <property type="protein sequence ID" value="RXS74925.1"/>
    <property type="molecule type" value="Genomic_DNA"/>
</dbReference>
<dbReference type="AlphaFoldDB" id="A0A4V1NRU0"/>
<dbReference type="GO" id="GO:0052816">
    <property type="term" value="F:long-chain fatty acyl-CoA hydrolase activity"/>
    <property type="evidence" value="ECO:0007669"/>
    <property type="project" value="TreeGrafter"/>
</dbReference>
<dbReference type="InterPro" id="IPR033120">
    <property type="entry name" value="HOTDOG_ACOT"/>
</dbReference>
<comment type="caution">
    <text evidence="5">The sequence shown here is derived from an EMBL/GenBank/DDBJ whole genome shotgun (WGS) entry which is preliminary data.</text>
</comment>
<evidence type="ECO:0000259" key="4">
    <source>
        <dbReference type="PROSITE" id="PS51770"/>
    </source>
</evidence>
<accession>A0A4V1NRU0</accession>
<dbReference type="InterPro" id="IPR029069">
    <property type="entry name" value="HotDog_dom_sf"/>
</dbReference>
<dbReference type="Proteomes" id="UP000290106">
    <property type="component" value="Unassembled WGS sequence"/>
</dbReference>
<sequence length="161" mass="18540">MEETQRPCKRVVDSQTEQTYLMRPNYLNCYGNLFGGQLMGWIDEIASIVAMRHCEADITTAAIDNLNFKEGATVNDVVVLRGKITYVGRTSMEVRVDTYVESRHGIRKVINRAYVVMVAVDEHHHPIPVPGLIVESENDRAEWEGGEKRYQLRKQRRREGF</sequence>
<dbReference type="SUPFAM" id="SSF54637">
    <property type="entry name" value="Thioesterase/thiol ester dehydrase-isomerase"/>
    <property type="match status" value="1"/>
</dbReference>